<dbReference type="Gene3D" id="3.30.830.10">
    <property type="entry name" value="Metalloenzyme, LuxS/M16 peptidase-like"/>
    <property type="match status" value="2"/>
</dbReference>
<reference evidence="2" key="1">
    <citation type="submission" date="2021-01" db="EMBL/GenBank/DDBJ databases">
        <title>Genomic Encyclopedia of Type Strains, Phase IV (KMG-IV): sequencing the most valuable type-strain genomes for metagenomic binning, comparative biology and taxonomic classification.</title>
        <authorList>
            <person name="Goeker M."/>
        </authorList>
    </citation>
    <scope>NUCLEOTIDE SEQUENCE</scope>
    <source>
        <strain evidence="2">DSM 21943</strain>
    </source>
</reference>
<protein>
    <submittedName>
        <fullName evidence="2">Zn-dependent peptidase</fullName>
    </submittedName>
</protein>
<dbReference type="Proteomes" id="UP001179280">
    <property type="component" value="Unassembled WGS sequence"/>
</dbReference>
<proteinExistence type="predicted"/>
<dbReference type="PANTHER" id="PTHR11851:SF186">
    <property type="entry name" value="INACTIVE METALLOPROTEASE YMFF-RELATED"/>
    <property type="match status" value="1"/>
</dbReference>
<dbReference type="EMBL" id="JAFBCV010000002">
    <property type="protein sequence ID" value="MBM7837707.1"/>
    <property type="molecule type" value="Genomic_DNA"/>
</dbReference>
<organism evidence="2 3">
    <name type="scientific">Shouchella xiaoxiensis</name>
    <dbReference type="NCBI Taxonomy" id="766895"/>
    <lineage>
        <taxon>Bacteria</taxon>
        <taxon>Bacillati</taxon>
        <taxon>Bacillota</taxon>
        <taxon>Bacilli</taxon>
        <taxon>Bacillales</taxon>
        <taxon>Bacillaceae</taxon>
        <taxon>Shouchella</taxon>
    </lineage>
</organism>
<dbReference type="PANTHER" id="PTHR11851">
    <property type="entry name" value="METALLOPROTEASE"/>
    <property type="match status" value="1"/>
</dbReference>
<dbReference type="Pfam" id="PF05193">
    <property type="entry name" value="Peptidase_M16_C"/>
    <property type="match status" value="1"/>
</dbReference>
<evidence type="ECO:0000313" key="3">
    <source>
        <dbReference type="Proteomes" id="UP001179280"/>
    </source>
</evidence>
<dbReference type="InterPro" id="IPR050361">
    <property type="entry name" value="MPP/UQCRC_Complex"/>
</dbReference>
<dbReference type="SUPFAM" id="SSF63411">
    <property type="entry name" value="LuxS/MPP-like metallohydrolase"/>
    <property type="match status" value="2"/>
</dbReference>
<name>A0ABS2SQB2_9BACI</name>
<dbReference type="NCBIfam" id="NF047422">
    <property type="entry name" value="YfmF_fam"/>
    <property type="match status" value="1"/>
</dbReference>
<feature type="domain" description="Peptidase M16 C-terminal" evidence="1">
    <location>
        <begin position="185"/>
        <end position="358"/>
    </location>
</feature>
<evidence type="ECO:0000259" key="1">
    <source>
        <dbReference type="Pfam" id="PF05193"/>
    </source>
</evidence>
<dbReference type="InterPro" id="IPR011249">
    <property type="entry name" value="Metalloenz_LuxS/M16"/>
</dbReference>
<gene>
    <name evidence="2" type="ORF">JOC54_000938</name>
</gene>
<comment type="caution">
    <text evidence="2">The sequence shown here is derived from an EMBL/GenBank/DDBJ whole genome shotgun (WGS) entry which is preliminary data.</text>
</comment>
<keyword evidence="3" id="KW-1185">Reference proteome</keyword>
<sequence>MVQLQVESSELNGMHMHLWETDKFKTITLLLMAKAPLDEETLTAKALIPHILQGGTTTYKNRKQLKQKLDDMYGATFSTDVQKKGEQQVMTFRIDIAADRFLSTATPLIKEAINLLHHILYEPKVENNGFQTTVVEQEKRSLKQRIDSIYDDKMRYANVRITEEMFNGEAYGLPAYGKVDDLNNLDEKKIYDVYKNMLANDRFDLFVIGAFDKEEVTSTVKQLFTETRAQQAPTPAAVKSKAVQAVKTVHDKQKVKQGKLHMGFRTHTTFSDEAYEAAQVGNAIFGGFPSSKLFINVREKESLAYYAASRIESHKGVLMVMSGIEFDKYDRAVEIIKEQVEAMKAGDFTAEDVEQAKGMLINQALEAIDTPRGFAELTYHEVVANYAKSIEERIEGIRAVTKESVVAAVNKWELDTIYFLKGEDEANEAN</sequence>
<accession>A0ABS2SQB2</accession>
<dbReference type="RefSeq" id="WP_204464751.1">
    <property type="nucleotide sequence ID" value="NZ_JAFBCV010000002.1"/>
</dbReference>
<evidence type="ECO:0000313" key="2">
    <source>
        <dbReference type="EMBL" id="MBM7837707.1"/>
    </source>
</evidence>
<dbReference type="InterPro" id="IPR007863">
    <property type="entry name" value="Peptidase_M16_C"/>
</dbReference>